<dbReference type="GO" id="GO:0000156">
    <property type="term" value="F:phosphorelay response regulator activity"/>
    <property type="evidence" value="ECO:0007669"/>
    <property type="project" value="TreeGrafter"/>
</dbReference>
<comment type="caution">
    <text evidence="6">The sequence shown here is derived from an EMBL/GenBank/DDBJ whole genome shotgun (WGS) entry which is preliminary data.</text>
</comment>
<keyword evidence="7" id="KW-1185">Reference proteome</keyword>
<feature type="domain" description="Histidine kinase" evidence="5">
    <location>
        <begin position="1"/>
        <end position="94"/>
    </location>
</feature>
<evidence type="ECO:0000259" key="5">
    <source>
        <dbReference type="PROSITE" id="PS50109"/>
    </source>
</evidence>
<dbReference type="Proteomes" id="UP000248790">
    <property type="component" value="Unassembled WGS sequence"/>
</dbReference>
<dbReference type="PRINTS" id="PR00344">
    <property type="entry name" value="BCTRLSENSOR"/>
</dbReference>
<proteinExistence type="predicted"/>
<sequence length="94" mass="10362">MQKAVEKTFRQARLVQMTTGLSPDQRDRSGVGFEPKYGDHIFQVFQRLHGKNEFPGTGVGLAIYQRVVENYGGGITAHSKPGEGATFCVYLPTS</sequence>
<evidence type="ECO:0000313" key="6">
    <source>
        <dbReference type="EMBL" id="RAJ93267.1"/>
    </source>
</evidence>
<dbReference type="EC" id="2.7.13.3" evidence="2"/>
<reference evidence="6 7" key="1">
    <citation type="submission" date="2018-06" db="EMBL/GenBank/DDBJ databases">
        <title>Genomic Encyclopedia of Archaeal and Bacterial Type Strains, Phase II (KMG-II): from individual species to whole genera.</title>
        <authorList>
            <person name="Goeker M."/>
        </authorList>
    </citation>
    <scope>NUCLEOTIDE SEQUENCE [LARGE SCALE GENOMIC DNA]</scope>
    <source>
        <strain evidence="6 7">DSM 21851</strain>
    </source>
</reference>
<dbReference type="PROSITE" id="PS50109">
    <property type="entry name" value="HIS_KIN"/>
    <property type="match status" value="1"/>
</dbReference>
<comment type="catalytic activity">
    <reaction evidence="1">
        <text>ATP + protein L-histidine = ADP + protein N-phospho-L-histidine.</text>
        <dbReference type="EC" id="2.7.13.3"/>
    </reaction>
</comment>
<dbReference type="EMBL" id="QLMC01000006">
    <property type="protein sequence ID" value="RAJ93267.1"/>
    <property type="molecule type" value="Genomic_DNA"/>
</dbReference>
<dbReference type="Gene3D" id="3.30.565.10">
    <property type="entry name" value="Histidine kinase-like ATPase, C-terminal domain"/>
    <property type="match status" value="1"/>
</dbReference>
<dbReference type="PANTHER" id="PTHR42878:SF15">
    <property type="entry name" value="BACTERIOPHYTOCHROME"/>
    <property type="match status" value="1"/>
</dbReference>
<name>A0A327WQT9_LARAB</name>
<dbReference type="GO" id="GO:0030295">
    <property type="term" value="F:protein kinase activator activity"/>
    <property type="evidence" value="ECO:0007669"/>
    <property type="project" value="TreeGrafter"/>
</dbReference>
<dbReference type="InterPro" id="IPR050351">
    <property type="entry name" value="BphY/WalK/GraS-like"/>
</dbReference>
<dbReference type="PANTHER" id="PTHR42878">
    <property type="entry name" value="TWO-COMPONENT HISTIDINE KINASE"/>
    <property type="match status" value="1"/>
</dbReference>
<accession>A0A327WQT9</accession>
<evidence type="ECO:0000256" key="4">
    <source>
        <dbReference type="ARBA" id="ARBA00022777"/>
    </source>
</evidence>
<evidence type="ECO:0000256" key="3">
    <source>
        <dbReference type="ARBA" id="ARBA00022679"/>
    </source>
</evidence>
<dbReference type="GO" id="GO:0004673">
    <property type="term" value="F:protein histidine kinase activity"/>
    <property type="evidence" value="ECO:0007669"/>
    <property type="project" value="UniProtKB-EC"/>
</dbReference>
<dbReference type="InterPro" id="IPR036890">
    <property type="entry name" value="HATPase_C_sf"/>
</dbReference>
<keyword evidence="3" id="KW-0808">Transferase</keyword>
<protein>
    <recommendedName>
        <fullName evidence="2">histidine kinase</fullName>
        <ecNumber evidence="2">2.7.13.3</ecNumber>
    </recommendedName>
</protein>
<evidence type="ECO:0000256" key="2">
    <source>
        <dbReference type="ARBA" id="ARBA00012438"/>
    </source>
</evidence>
<dbReference type="Pfam" id="PF02518">
    <property type="entry name" value="HATPase_c"/>
    <property type="match status" value="1"/>
</dbReference>
<dbReference type="InterPro" id="IPR005467">
    <property type="entry name" value="His_kinase_dom"/>
</dbReference>
<evidence type="ECO:0000313" key="7">
    <source>
        <dbReference type="Proteomes" id="UP000248790"/>
    </source>
</evidence>
<dbReference type="InterPro" id="IPR003594">
    <property type="entry name" value="HATPase_dom"/>
</dbReference>
<keyword evidence="4 6" id="KW-0418">Kinase</keyword>
<dbReference type="AlphaFoldDB" id="A0A327WQT9"/>
<dbReference type="OrthoDB" id="9796457at2"/>
<evidence type="ECO:0000256" key="1">
    <source>
        <dbReference type="ARBA" id="ARBA00000085"/>
    </source>
</evidence>
<dbReference type="SUPFAM" id="SSF55874">
    <property type="entry name" value="ATPase domain of HSP90 chaperone/DNA topoisomerase II/histidine kinase"/>
    <property type="match status" value="1"/>
</dbReference>
<dbReference type="InterPro" id="IPR004358">
    <property type="entry name" value="Sig_transdc_His_kin-like_C"/>
</dbReference>
<gene>
    <name evidence="6" type="ORF">LX87_04779</name>
</gene>
<organism evidence="6 7">
    <name type="scientific">Larkinella arboricola</name>
    <dbReference type="NCBI Taxonomy" id="643671"/>
    <lineage>
        <taxon>Bacteria</taxon>
        <taxon>Pseudomonadati</taxon>
        <taxon>Bacteroidota</taxon>
        <taxon>Cytophagia</taxon>
        <taxon>Cytophagales</taxon>
        <taxon>Spirosomataceae</taxon>
        <taxon>Larkinella</taxon>
    </lineage>
</organism>
<dbReference type="RefSeq" id="WP_111630787.1">
    <property type="nucleotide sequence ID" value="NZ_QLMC01000006.1"/>
</dbReference>
<dbReference type="GO" id="GO:0007234">
    <property type="term" value="P:osmosensory signaling via phosphorelay pathway"/>
    <property type="evidence" value="ECO:0007669"/>
    <property type="project" value="TreeGrafter"/>
</dbReference>